<dbReference type="Proteomes" id="UP000241454">
    <property type="component" value="Chromosome"/>
</dbReference>
<evidence type="ECO:0000313" key="1">
    <source>
        <dbReference type="EMBL" id="AVT45397.1"/>
    </source>
</evidence>
<gene>
    <name evidence="1" type="ORF">C8077_05355</name>
    <name evidence="2" type="ORF">GA752_09620</name>
</gene>
<name>A0A2R4G3H8_BIFAD</name>
<reference evidence="1 3" key="1">
    <citation type="submission" date="2018-03" db="EMBL/GenBank/DDBJ databases">
        <authorList>
            <person name="Keele B.F."/>
        </authorList>
    </citation>
    <scope>NUCLEOTIDE SEQUENCE [LARGE SCALE GENOMIC DNA]</scope>
    <source>
        <strain evidence="1 3">1-11</strain>
    </source>
</reference>
<dbReference type="AlphaFoldDB" id="A0A2R4G3H8"/>
<accession>A0A2R4G3H8</accession>
<protein>
    <submittedName>
        <fullName evidence="1">Uncharacterized protein</fullName>
    </submittedName>
</protein>
<dbReference type="Proteomes" id="UP000437631">
    <property type="component" value="Unassembled WGS sequence"/>
</dbReference>
<organism evidence="1 3">
    <name type="scientific">Bifidobacterium adolescentis</name>
    <dbReference type="NCBI Taxonomy" id="1680"/>
    <lineage>
        <taxon>Bacteria</taxon>
        <taxon>Bacillati</taxon>
        <taxon>Actinomycetota</taxon>
        <taxon>Actinomycetes</taxon>
        <taxon>Bifidobacteriales</taxon>
        <taxon>Bifidobacteriaceae</taxon>
        <taxon>Bifidobacterium</taxon>
    </lineage>
</organism>
<sequence>MLVLVSIPLITFPLYALGKAVMWEDHADHEKQETHHRRIGMRRRRGMRCRRVPVRLPATPACRCQSCSDQHQRDGQVRRIPDRRRGEGGSCQAEILERLPRGCRPI</sequence>
<reference evidence="2 4" key="2">
    <citation type="journal article" date="2019" name="Nat. Med.">
        <title>A library of human gut bacterial isolates paired with longitudinal multiomics data enables mechanistic microbiome research.</title>
        <authorList>
            <person name="Poyet M."/>
            <person name="Groussin M."/>
            <person name="Gibbons S.M."/>
            <person name="Avila-Pacheco J."/>
            <person name="Jiang X."/>
            <person name="Kearney S.M."/>
            <person name="Perrotta A.R."/>
            <person name="Berdy B."/>
            <person name="Zhao S."/>
            <person name="Lieberman T.D."/>
            <person name="Swanson P.K."/>
            <person name="Smith M."/>
            <person name="Roesemann S."/>
            <person name="Alexander J.E."/>
            <person name="Rich S.A."/>
            <person name="Livny J."/>
            <person name="Vlamakis H."/>
            <person name="Clish C."/>
            <person name="Bullock K."/>
            <person name="Deik A."/>
            <person name="Scott J."/>
            <person name="Pierce K.A."/>
            <person name="Xavier R.J."/>
            <person name="Alm E.J."/>
        </authorList>
    </citation>
    <scope>NUCLEOTIDE SEQUENCE [LARGE SCALE GENOMIC DNA]</scope>
    <source>
        <strain evidence="2 4">BIOML-A190</strain>
    </source>
</reference>
<evidence type="ECO:0000313" key="2">
    <source>
        <dbReference type="EMBL" id="KAB5744210.1"/>
    </source>
</evidence>
<evidence type="ECO:0000313" key="3">
    <source>
        <dbReference type="Proteomes" id="UP000241454"/>
    </source>
</evidence>
<dbReference type="EMBL" id="CP028341">
    <property type="protein sequence ID" value="AVT45397.1"/>
    <property type="molecule type" value="Genomic_DNA"/>
</dbReference>
<evidence type="ECO:0000313" key="4">
    <source>
        <dbReference type="Proteomes" id="UP000437631"/>
    </source>
</evidence>
<dbReference type="EMBL" id="WDLT01000015">
    <property type="protein sequence ID" value="KAB5744210.1"/>
    <property type="molecule type" value="Genomic_DNA"/>
</dbReference>
<proteinExistence type="predicted"/>